<reference evidence="1" key="1">
    <citation type="journal article" date="2015" name="Nature">
        <title>Complex archaea that bridge the gap between prokaryotes and eukaryotes.</title>
        <authorList>
            <person name="Spang A."/>
            <person name="Saw J.H."/>
            <person name="Jorgensen S.L."/>
            <person name="Zaremba-Niedzwiedzka K."/>
            <person name="Martijn J."/>
            <person name="Lind A.E."/>
            <person name="van Eijk R."/>
            <person name="Schleper C."/>
            <person name="Guy L."/>
            <person name="Ettema T.J."/>
        </authorList>
    </citation>
    <scope>NUCLEOTIDE SEQUENCE</scope>
</reference>
<comment type="caution">
    <text evidence="1">The sequence shown here is derived from an EMBL/GenBank/DDBJ whole genome shotgun (WGS) entry which is preliminary data.</text>
</comment>
<protein>
    <submittedName>
        <fullName evidence="1">Uncharacterized protein</fullName>
    </submittedName>
</protein>
<evidence type="ECO:0000313" key="1">
    <source>
        <dbReference type="EMBL" id="KKL49775.1"/>
    </source>
</evidence>
<organism evidence="1">
    <name type="scientific">marine sediment metagenome</name>
    <dbReference type="NCBI Taxonomy" id="412755"/>
    <lineage>
        <taxon>unclassified sequences</taxon>
        <taxon>metagenomes</taxon>
        <taxon>ecological metagenomes</taxon>
    </lineage>
</organism>
<gene>
    <name evidence="1" type="ORF">LCGC14_2312120</name>
</gene>
<feature type="non-terminal residue" evidence="1">
    <location>
        <position position="1"/>
    </location>
</feature>
<proteinExistence type="predicted"/>
<dbReference type="EMBL" id="LAZR01032839">
    <property type="protein sequence ID" value="KKL49775.1"/>
    <property type="molecule type" value="Genomic_DNA"/>
</dbReference>
<dbReference type="AlphaFoldDB" id="A0A0F9EXS8"/>
<sequence>NLLKQNLKNLIVFIILSSDDCPLSFNKIRELLNKSKIFSKPTLRPNRIKLDLAELKSFDIIIIDNEHGDYEDQLFILNTSLLPKYYKMNNKNLYRELESLFLY</sequence>
<name>A0A0F9EXS8_9ZZZZ</name>
<accession>A0A0F9EXS8</accession>